<name>A0A7X9LCU0_STRRT</name>
<dbReference type="RefSeq" id="WP_193523091.1">
    <property type="nucleotide sequence ID" value="NZ_JABASA010000004.1"/>
</dbReference>
<evidence type="ECO:0000313" key="3">
    <source>
        <dbReference type="EMBL" id="NMD48602.1"/>
    </source>
</evidence>
<dbReference type="InterPro" id="IPR010330">
    <property type="entry name" value="CoiA_nuc"/>
</dbReference>
<dbReference type="Proteomes" id="UP000532121">
    <property type="component" value="Unassembled WGS sequence"/>
</dbReference>
<dbReference type="Pfam" id="PF06054">
    <property type="entry name" value="CoiA_nuc"/>
    <property type="match status" value="1"/>
</dbReference>
<feature type="domain" description="Competence protein CoiA nuclease-like" evidence="1">
    <location>
        <begin position="60"/>
        <end position="176"/>
    </location>
</feature>
<evidence type="ECO:0000313" key="4">
    <source>
        <dbReference type="Proteomes" id="UP000532121"/>
    </source>
</evidence>
<evidence type="ECO:0000259" key="1">
    <source>
        <dbReference type="Pfam" id="PF06054"/>
    </source>
</evidence>
<dbReference type="InterPro" id="IPR057253">
    <property type="entry name" value="CoiA-like_N"/>
</dbReference>
<organism evidence="3 4">
    <name type="scientific">Streptococcus ratti</name>
    <dbReference type="NCBI Taxonomy" id="1341"/>
    <lineage>
        <taxon>Bacteria</taxon>
        <taxon>Bacillati</taxon>
        <taxon>Bacillota</taxon>
        <taxon>Bacilli</taxon>
        <taxon>Lactobacillales</taxon>
        <taxon>Streptococcaceae</taxon>
        <taxon>Streptococcus</taxon>
    </lineage>
</organism>
<protein>
    <submittedName>
        <fullName evidence="3">Competence protein CoiA</fullName>
    </submittedName>
</protein>
<feature type="domain" description="Competence protein CoiA-like N-terminal" evidence="2">
    <location>
        <begin position="20"/>
        <end position="55"/>
    </location>
</feature>
<comment type="caution">
    <text evidence="3">The sequence shown here is derived from an EMBL/GenBank/DDBJ whole genome shotgun (WGS) entry which is preliminary data.</text>
</comment>
<proteinExistence type="predicted"/>
<dbReference type="AlphaFoldDB" id="A0A7X9LCU0"/>
<accession>A0A7X9LCU0</accession>
<dbReference type="InterPro" id="IPR021176">
    <property type="entry name" value="Competence-induced_CoiA"/>
</dbReference>
<dbReference type="Pfam" id="PF25164">
    <property type="entry name" value="CoiA_N"/>
    <property type="match status" value="1"/>
</dbReference>
<sequence>MLAAFDEQGILVNLAEVIPHKQRFTCPACGEAVRLRHGSVMRPHFAHISLEKCRFYSENESAEHLSLKAELYAGLSKTERVVVERVLPQLGQIADLLVNEKLALEVQCSRLSEDYLRERTEAYQKYGYRVLWLLGEKLWLGSRLSSLQKQFLYFSQNMGFHLWELDINRCELRLKYLIYEDLFGKIYYQTKTCPFGANIMEFLRLPYRQQNLHSYHVKQREQVGLAVQKQLMAGNPRWLRQQELAYLQGRNLIVQSDADFFPQVRPPEAREGFCQIQTDLEPFCAAFFRYYQHQENKAVQTLYPPAFYDKMRSNHIISRKGKNTGQPLEI</sequence>
<reference evidence="3 4" key="1">
    <citation type="submission" date="2020-04" db="EMBL/GenBank/DDBJ databases">
        <title>MicrobeNet Type strains.</title>
        <authorList>
            <person name="Nicholson A.C."/>
        </authorList>
    </citation>
    <scope>NUCLEOTIDE SEQUENCE [LARGE SCALE GENOMIC DNA]</scope>
    <source>
        <strain evidence="3 4">DSM 22768</strain>
    </source>
</reference>
<gene>
    <name evidence="3" type="ORF">HHO37_02675</name>
</gene>
<evidence type="ECO:0000259" key="2">
    <source>
        <dbReference type="Pfam" id="PF25164"/>
    </source>
</evidence>
<dbReference type="PIRSF" id="PIRSF007487">
    <property type="entry name" value="Competence-induced_CoiA_bac"/>
    <property type="match status" value="1"/>
</dbReference>
<dbReference type="EMBL" id="JABASA010000004">
    <property type="protein sequence ID" value="NMD48602.1"/>
    <property type="molecule type" value="Genomic_DNA"/>
</dbReference>